<feature type="compositionally biased region" description="Polar residues" evidence="7">
    <location>
        <begin position="585"/>
        <end position="595"/>
    </location>
</feature>
<evidence type="ECO:0000256" key="4">
    <source>
        <dbReference type="ARBA" id="ARBA00021370"/>
    </source>
</evidence>
<dbReference type="InterPro" id="IPR041978">
    <property type="entry name" value="KOW_Spt5_5"/>
</dbReference>
<feature type="domain" description="KOW" evidence="9">
    <location>
        <begin position="521"/>
        <end position="548"/>
    </location>
</feature>
<keyword evidence="6" id="KW-0539">Nucleus</keyword>
<dbReference type="Pfam" id="PF23291">
    <property type="entry name" value="KOW4_SPT5"/>
    <property type="match status" value="1"/>
</dbReference>
<dbReference type="FunFam" id="2.30.30.30:FF:000058">
    <property type="entry name" value="Transcription elongation factor SPT5"/>
    <property type="match status" value="1"/>
</dbReference>
<dbReference type="GO" id="GO:0006368">
    <property type="term" value="P:transcription elongation by RNA polymerase II"/>
    <property type="evidence" value="ECO:0000318"/>
    <property type="project" value="GO_Central"/>
</dbReference>
<dbReference type="InterPro" id="IPR008991">
    <property type="entry name" value="Translation_prot_SH3-like_sf"/>
</dbReference>
<dbReference type="GO" id="GO:0032044">
    <property type="term" value="C:DSIF complex"/>
    <property type="evidence" value="ECO:0000318"/>
    <property type="project" value="GO_Central"/>
</dbReference>
<dbReference type="GO" id="GO:0032784">
    <property type="term" value="P:regulation of DNA-templated transcription elongation"/>
    <property type="evidence" value="ECO:0007669"/>
    <property type="project" value="InterPro"/>
</dbReference>
<dbReference type="eggNOG" id="KOG1999">
    <property type="taxonomic scope" value="Eukaryota"/>
</dbReference>
<dbReference type="PANTHER" id="PTHR11125:SF7">
    <property type="entry name" value="TRANSCRIPTION ELONGATION FACTOR SPT5"/>
    <property type="match status" value="1"/>
</dbReference>
<dbReference type="OMA" id="YPVGYMN"/>
<dbReference type="SMART" id="SM00739">
    <property type="entry name" value="KOW"/>
    <property type="match status" value="5"/>
</dbReference>
<name>B3SBS3_TRIAD</name>
<feature type="domain" description="KOW" evidence="9">
    <location>
        <begin position="99"/>
        <end position="126"/>
    </location>
</feature>
<dbReference type="FunFam" id="3.30.70.940:FF:000005">
    <property type="entry name" value="Transcription elongation factor SPT5"/>
    <property type="match status" value="1"/>
</dbReference>
<gene>
    <name evidence="10" type="ORF">TRIADDRAFT_32870</name>
</gene>
<dbReference type="PhylomeDB" id="B3SBS3"/>
<dbReference type="SUPFAM" id="SSF50104">
    <property type="entry name" value="Translation proteins SH3-like domain"/>
    <property type="match status" value="1"/>
</dbReference>
<dbReference type="STRING" id="10228.B3SBS3"/>
<dbReference type="PANTHER" id="PTHR11125">
    <property type="entry name" value="SUPPRESSOR OF TY 5"/>
    <property type="match status" value="1"/>
</dbReference>
<dbReference type="CDD" id="cd06085">
    <property type="entry name" value="KOW_Spt5_5"/>
    <property type="match status" value="1"/>
</dbReference>
<dbReference type="SMART" id="SM00738">
    <property type="entry name" value="NGN"/>
    <property type="match status" value="1"/>
</dbReference>
<dbReference type="InterPro" id="IPR005100">
    <property type="entry name" value="NGN-domain"/>
</dbReference>
<dbReference type="KEGG" id="tad:TRIADDRAFT_32870"/>
<dbReference type="Gene3D" id="2.30.30.30">
    <property type="match status" value="4"/>
</dbReference>
<dbReference type="EMBL" id="DS985266">
    <property type="protein sequence ID" value="EDV19803.1"/>
    <property type="molecule type" value="Genomic_DNA"/>
</dbReference>
<evidence type="ECO:0000256" key="2">
    <source>
        <dbReference type="ARBA" id="ARBA00006956"/>
    </source>
</evidence>
<dbReference type="Pfam" id="PF23037">
    <property type="entry name" value="KOWx_SPT5"/>
    <property type="match status" value="1"/>
</dbReference>
<dbReference type="Pfam" id="PF23290">
    <property type="entry name" value="KOW5_SPT5"/>
    <property type="match status" value="1"/>
</dbReference>
<feature type="domain" description="NusG-like N-terminal" evidence="8">
    <location>
        <begin position="3"/>
        <end position="94"/>
    </location>
</feature>
<dbReference type="InterPro" id="IPR041977">
    <property type="entry name" value="KOW_Spt5_4"/>
</dbReference>
<evidence type="ECO:0000259" key="9">
    <source>
        <dbReference type="SMART" id="SM00739"/>
    </source>
</evidence>
<evidence type="ECO:0000259" key="8">
    <source>
        <dbReference type="SMART" id="SM00738"/>
    </source>
</evidence>
<feature type="non-terminal residue" evidence="10">
    <location>
        <position position="1"/>
    </location>
</feature>
<dbReference type="InterPro" id="IPR014722">
    <property type="entry name" value="Rib_uL2_dom2"/>
</dbReference>
<dbReference type="Pfam" id="PF03439">
    <property type="entry name" value="Spt5-NGN"/>
    <property type="match status" value="1"/>
</dbReference>
<dbReference type="InterPro" id="IPR041976">
    <property type="entry name" value="KOW_Spt5_3"/>
</dbReference>
<dbReference type="CDD" id="cd06083">
    <property type="entry name" value="KOW_Spt5_3"/>
    <property type="match status" value="1"/>
</dbReference>
<comment type="subcellular location">
    <subcellularLocation>
        <location evidence="1">Nucleus</location>
    </subcellularLocation>
</comment>
<evidence type="ECO:0000256" key="7">
    <source>
        <dbReference type="SAM" id="MobiDB-lite"/>
    </source>
</evidence>
<dbReference type="HOGENOM" id="CLU_003537_0_1_1"/>
<evidence type="ECO:0000256" key="5">
    <source>
        <dbReference type="ARBA" id="ARBA00023163"/>
    </source>
</evidence>
<feature type="domain" description="KOW" evidence="9">
    <location>
        <begin position="296"/>
        <end position="323"/>
    </location>
</feature>
<dbReference type="OrthoDB" id="28901at2759"/>
<dbReference type="InterPro" id="IPR036735">
    <property type="entry name" value="NGN_dom_sf"/>
</dbReference>
<evidence type="ECO:0000256" key="1">
    <source>
        <dbReference type="ARBA" id="ARBA00004123"/>
    </source>
</evidence>
<dbReference type="InterPro" id="IPR041973">
    <property type="entry name" value="KOW_Spt5_1"/>
</dbReference>
<dbReference type="InterPro" id="IPR006645">
    <property type="entry name" value="NGN-like_dom"/>
</dbReference>
<dbReference type="GO" id="GO:0006357">
    <property type="term" value="P:regulation of transcription by RNA polymerase II"/>
    <property type="evidence" value="ECO:0007669"/>
    <property type="project" value="InterPro"/>
</dbReference>
<organism evidence="10 11">
    <name type="scientific">Trichoplax adhaerens</name>
    <name type="common">Trichoplax reptans</name>
    <dbReference type="NCBI Taxonomy" id="10228"/>
    <lineage>
        <taxon>Eukaryota</taxon>
        <taxon>Metazoa</taxon>
        <taxon>Placozoa</taxon>
        <taxon>Uniplacotomia</taxon>
        <taxon>Trichoplacea</taxon>
        <taxon>Trichoplacidae</taxon>
        <taxon>Trichoplax</taxon>
    </lineage>
</organism>
<evidence type="ECO:0000256" key="6">
    <source>
        <dbReference type="ARBA" id="ARBA00023242"/>
    </source>
</evidence>
<feature type="compositionally biased region" description="Polar residues" evidence="7">
    <location>
        <begin position="656"/>
        <end position="672"/>
    </location>
</feature>
<dbReference type="InterPro" id="IPR057936">
    <property type="entry name" value="KOWx_Spt5"/>
</dbReference>
<dbReference type="CDD" id="cd06084">
    <property type="entry name" value="KOW_Spt5_4"/>
    <property type="match status" value="1"/>
</dbReference>
<dbReference type="Pfam" id="PF23284">
    <property type="entry name" value="KOW2_Spt5"/>
    <property type="match status" value="1"/>
</dbReference>
<dbReference type="Pfam" id="PF00467">
    <property type="entry name" value="KOW"/>
    <property type="match status" value="1"/>
</dbReference>
<dbReference type="AlphaFoldDB" id="B3SBS3"/>
<evidence type="ECO:0000313" key="10">
    <source>
        <dbReference type="EMBL" id="EDV19803.1"/>
    </source>
</evidence>
<dbReference type="InParanoid" id="B3SBS3"/>
<dbReference type="GeneID" id="6758886"/>
<dbReference type="CDD" id="cd06081">
    <property type="entry name" value="KOW_Spt5_1"/>
    <property type="match status" value="1"/>
</dbReference>
<evidence type="ECO:0000256" key="3">
    <source>
        <dbReference type="ARBA" id="ARBA00020181"/>
    </source>
</evidence>
<dbReference type="GO" id="GO:0003729">
    <property type="term" value="F:mRNA binding"/>
    <property type="evidence" value="ECO:0000318"/>
    <property type="project" value="GO_Central"/>
</dbReference>
<dbReference type="Gene3D" id="3.30.70.940">
    <property type="entry name" value="NusG, N-terminal domain"/>
    <property type="match status" value="1"/>
</dbReference>
<sequence>IRDPNLWMVKCKIGEEKSVAITLMNKFISFEAKGTPLQIKSVVAVEGLKGYIYVEAFKQNHVKQAIEGIGYLRLGYYKQQMVPIKEMTDVLRVVKSIPDLQADGWVRLKRGVYKDDIAKVIKVDNNRNQVTLKMIPRIDLTRKRGEKQSHDGEKRKRKGRPKAKLFDMDLIRSINGEVTSEGGYLVFEGNRFREGFMYKTMAMSAINAEGVIPSLTELENFELDPDTVAVSKDLTSILDKDSPVFVAGDVIKVQNGDLKGLLGEVIAINVDIVTVMPKHEDLKEPLEFRLDQVSKTFKIGEHVKVVRGKFEGDTGLVVRVNEEDDGLVLFTDLTMHEVKVLTRDVQLCTEISSGIDSSGHFQLGDLVQIDSQTVGCVVRVLREEMAVLNMHGKVVKVKPQSISKKRDSRNAVALDGDGNALHIKDIVKVIDGPHNGQQAEVKHLFRSFVFLYSKMFPDNGGIFVCRSRHLILAGSAKRQDNGDSRTPFVPQSPRITSPAHPQVQVRHGPGAGRGRGKKGRDPIIGQSIRIFQGPFKNYIGIAKDATDTTVRVELHSTCKTITVDRSRVVVVKDGKEESAGGVTGITPSYGSQTPMYGSRTPMYGAQTPLYDGNRTPRYGSQTPMHDGSRTPSYSSAWDPKVPNTPSSRTEDDFDYNTDSVNPSPQGYHSNPVTPGWIK</sequence>
<dbReference type="RefSeq" id="XP_002117673.1">
    <property type="nucleotide sequence ID" value="XM_002117637.1"/>
</dbReference>
<feature type="domain" description="KOW" evidence="9">
    <location>
        <begin position="244"/>
        <end position="271"/>
    </location>
</feature>
<dbReference type="InterPro" id="IPR041975">
    <property type="entry name" value="KOW_Spt5_2"/>
</dbReference>
<dbReference type="InterPro" id="IPR005824">
    <property type="entry name" value="KOW"/>
</dbReference>
<keyword evidence="5" id="KW-0804">Transcription</keyword>
<protein>
    <recommendedName>
        <fullName evidence="3">Transcription elongation factor SPT5</fullName>
    </recommendedName>
    <alternativeName>
        <fullName evidence="4">Transcription elongation factor spt5</fullName>
    </alternativeName>
</protein>
<feature type="domain" description="KOW" evidence="9">
    <location>
        <begin position="420"/>
        <end position="447"/>
    </location>
</feature>
<dbReference type="Pfam" id="PF12815">
    <property type="entry name" value="CTD"/>
    <property type="match status" value="1"/>
</dbReference>
<accession>B3SBS3</accession>
<dbReference type="Pfam" id="PF23042">
    <property type="entry name" value="KOW1_SPT5"/>
    <property type="match status" value="1"/>
</dbReference>
<feature type="region of interest" description="Disordered" evidence="7">
    <location>
        <begin position="476"/>
        <end position="521"/>
    </location>
</feature>
<dbReference type="CDD" id="cd09888">
    <property type="entry name" value="NGN_Euk"/>
    <property type="match status" value="1"/>
</dbReference>
<evidence type="ECO:0000313" key="11">
    <source>
        <dbReference type="Proteomes" id="UP000009022"/>
    </source>
</evidence>
<reference evidence="10 11" key="1">
    <citation type="journal article" date="2008" name="Nature">
        <title>The Trichoplax genome and the nature of placozoans.</title>
        <authorList>
            <person name="Srivastava M."/>
            <person name="Begovic E."/>
            <person name="Chapman J."/>
            <person name="Putnam N.H."/>
            <person name="Hellsten U."/>
            <person name="Kawashima T."/>
            <person name="Kuo A."/>
            <person name="Mitros T."/>
            <person name="Salamov A."/>
            <person name="Carpenter M.L."/>
            <person name="Signorovitch A.Y."/>
            <person name="Moreno M.A."/>
            <person name="Kamm K."/>
            <person name="Grimwood J."/>
            <person name="Schmutz J."/>
            <person name="Shapiro H."/>
            <person name="Grigoriev I.V."/>
            <person name="Buss L.W."/>
            <person name="Schierwater B."/>
            <person name="Dellaporta S.L."/>
            <person name="Rokhsar D.S."/>
        </authorList>
    </citation>
    <scope>NUCLEOTIDE SEQUENCE [LARGE SCALE GENOMIC DNA]</scope>
    <source>
        <strain evidence="10 11">Grell-BS-1999</strain>
    </source>
</reference>
<dbReference type="InterPro" id="IPR039659">
    <property type="entry name" value="SPT5"/>
</dbReference>
<proteinExistence type="inferred from homology"/>
<keyword evidence="11" id="KW-1185">Reference proteome</keyword>
<feature type="region of interest" description="Disordered" evidence="7">
    <location>
        <begin position="577"/>
        <end position="678"/>
    </location>
</feature>
<dbReference type="CTD" id="6758886"/>
<dbReference type="InterPro" id="IPR039385">
    <property type="entry name" value="NGN_Euk"/>
</dbReference>
<comment type="similarity">
    <text evidence="2">Belongs to the SPT5 family.</text>
</comment>
<dbReference type="Proteomes" id="UP000009022">
    <property type="component" value="Unassembled WGS sequence"/>
</dbReference>
<feature type="compositionally biased region" description="Polar residues" evidence="7">
    <location>
        <begin position="618"/>
        <end position="635"/>
    </location>
</feature>
<dbReference type="CDD" id="cd06082">
    <property type="entry name" value="KOW_Spt5_2"/>
    <property type="match status" value="1"/>
</dbReference>